<dbReference type="AlphaFoldDB" id="A0A510JZD1"/>
<dbReference type="EMBL" id="AP019831">
    <property type="protein sequence ID" value="BBM44750.1"/>
    <property type="molecule type" value="Genomic_DNA"/>
</dbReference>
<protein>
    <submittedName>
        <fullName evidence="1">Uncharacterized protein</fullName>
    </submittedName>
</protein>
<evidence type="ECO:0000313" key="1">
    <source>
        <dbReference type="EMBL" id="BBM44750.1"/>
    </source>
</evidence>
<accession>A0A510JZD1</accession>
<dbReference type="Proteomes" id="UP000422644">
    <property type="component" value="Chromosome"/>
</dbReference>
<keyword evidence="2" id="KW-1185">Reference proteome</keyword>
<name>A0A510JZD1_9FUSO</name>
<evidence type="ECO:0000313" key="2">
    <source>
        <dbReference type="Proteomes" id="UP000422644"/>
    </source>
</evidence>
<sequence length="193" mass="23260">MKKIFKSLLDRINKEKIYGGEGYFISKDSIPIHFLEAIRSFDKEYEMSLKNRTVSREFILELYRHNKEKEKYEYEKKMYMEIIQGFVSIDIEDETDIMYYSYVELNGRDEMKSFPDVSIIWSFSIKGMPLKDFAKSKEEVYKVIEAFYADDLSEIRNNFIIETKKDLRKSKSIPDYIISYLKKMKKNEEINKE</sequence>
<organism evidence="1 2">
    <name type="scientific">Leptotrichia trevisanii</name>
    <dbReference type="NCBI Taxonomy" id="109328"/>
    <lineage>
        <taxon>Bacteria</taxon>
        <taxon>Fusobacteriati</taxon>
        <taxon>Fusobacteriota</taxon>
        <taxon>Fusobacteriia</taxon>
        <taxon>Fusobacteriales</taxon>
        <taxon>Leptotrichiaceae</taxon>
        <taxon>Leptotrichia</taxon>
    </lineage>
</organism>
<reference evidence="1 2" key="1">
    <citation type="submission" date="2019-07" db="EMBL/GenBank/DDBJ databases">
        <title>Complete Genome Sequence of Leptotrichia trevisanii Strain JMUB3870.</title>
        <authorList>
            <person name="Watanabe S."/>
            <person name="Cui L."/>
        </authorList>
    </citation>
    <scope>NUCLEOTIDE SEQUENCE [LARGE SCALE GENOMIC DNA]</scope>
    <source>
        <strain evidence="1 2">JMUB3870</strain>
    </source>
</reference>
<dbReference type="RefSeq" id="WP_155282536.1">
    <property type="nucleotide sequence ID" value="NZ_AP019831.1"/>
</dbReference>
<gene>
    <name evidence="1" type="ORF">JMUB3870_0868</name>
</gene>
<proteinExistence type="predicted"/>